<accession>A0A812TL64</accession>
<feature type="transmembrane region" description="Helical" evidence="1">
    <location>
        <begin position="166"/>
        <end position="187"/>
    </location>
</feature>
<name>A0A812TL64_SYMPI</name>
<sequence length="288" mass="32120">MAAEAVEKMLPVKEAPISGWWGVCRLVACATNISMIIGMYSEYLWAADWPELPQQCEYRSSLPWLDLADCFHRYTFSHAMLRGQNLTIFAFIGALVAACLTMVEHHRVRRLTQLLEARLRGDRTPAESQVAAVQRSMQCLSIYSRLMDVAFPGVLLLVPFNLERPLMHYGCTALVVASMVSGVLCYANMPLSAAAGDEDDELGQWAQRHARLRFKAWCIIALHFVLPTTAAVHHFAWLDVTGRLFGLCEVSAILSYQLFLAWFATDDFATTRRRGGLKEAASCASLVG</sequence>
<keyword evidence="1" id="KW-0472">Membrane</keyword>
<feature type="transmembrane region" description="Helical" evidence="1">
    <location>
        <begin position="20"/>
        <end position="40"/>
    </location>
</feature>
<feature type="transmembrane region" description="Helical" evidence="1">
    <location>
        <begin position="86"/>
        <end position="103"/>
    </location>
</feature>
<evidence type="ECO:0000256" key="1">
    <source>
        <dbReference type="SAM" id="Phobius"/>
    </source>
</evidence>
<keyword evidence="3" id="KW-1185">Reference proteome</keyword>
<proteinExistence type="predicted"/>
<reference evidence="2" key="1">
    <citation type="submission" date="2021-02" db="EMBL/GenBank/DDBJ databases">
        <authorList>
            <person name="Dougan E. K."/>
            <person name="Rhodes N."/>
            <person name="Thang M."/>
            <person name="Chan C."/>
        </authorList>
    </citation>
    <scope>NUCLEOTIDE SEQUENCE</scope>
</reference>
<dbReference type="EMBL" id="CAJNIZ010031024">
    <property type="protein sequence ID" value="CAE7527355.1"/>
    <property type="molecule type" value="Genomic_DNA"/>
</dbReference>
<evidence type="ECO:0000313" key="2">
    <source>
        <dbReference type="EMBL" id="CAE7527355.1"/>
    </source>
</evidence>
<gene>
    <name evidence="2" type="ORF">SPIL2461_LOCUS13858</name>
</gene>
<protein>
    <submittedName>
        <fullName evidence="2">Uncharacterized protein</fullName>
    </submittedName>
</protein>
<keyword evidence="1" id="KW-0812">Transmembrane</keyword>
<feature type="transmembrane region" description="Helical" evidence="1">
    <location>
        <begin position="244"/>
        <end position="264"/>
    </location>
</feature>
<feature type="transmembrane region" description="Helical" evidence="1">
    <location>
        <begin position="142"/>
        <end position="160"/>
    </location>
</feature>
<evidence type="ECO:0000313" key="3">
    <source>
        <dbReference type="Proteomes" id="UP000649617"/>
    </source>
</evidence>
<feature type="transmembrane region" description="Helical" evidence="1">
    <location>
        <begin position="216"/>
        <end position="238"/>
    </location>
</feature>
<keyword evidence="1" id="KW-1133">Transmembrane helix</keyword>
<comment type="caution">
    <text evidence="2">The sequence shown here is derived from an EMBL/GenBank/DDBJ whole genome shotgun (WGS) entry which is preliminary data.</text>
</comment>
<dbReference type="AlphaFoldDB" id="A0A812TL64"/>
<dbReference type="OrthoDB" id="431017at2759"/>
<dbReference type="Proteomes" id="UP000649617">
    <property type="component" value="Unassembled WGS sequence"/>
</dbReference>
<organism evidence="2 3">
    <name type="scientific">Symbiodinium pilosum</name>
    <name type="common">Dinoflagellate</name>
    <dbReference type="NCBI Taxonomy" id="2952"/>
    <lineage>
        <taxon>Eukaryota</taxon>
        <taxon>Sar</taxon>
        <taxon>Alveolata</taxon>
        <taxon>Dinophyceae</taxon>
        <taxon>Suessiales</taxon>
        <taxon>Symbiodiniaceae</taxon>
        <taxon>Symbiodinium</taxon>
    </lineage>
</organism>